<gene>
    <name evidence="2" type="ORF">Syun_000565</name>
</gene>
<evidence type="ECO:0000256" key="1">
    <source>
        <dbReference type="SAM" id="MobiDB-lite"/>
    </source>
</evidence>
<keyword evidence="3" id="KW-1185">Reference proteome</keyword>
<feature type="compositionally biased region" description="Low complexity" evidence="1">
    <location>
        <begin position="35"/>
        <end position="48"/>
    </location>
</feature>
<dbReference type="Proteomes" id="UP001420932">
    <property type="component" value="Unassembled WGS sequence"/>
</dbReference>
<comment type="caution">
    <text evidence="2">The sequence shown here is derived from an EMBL/GenBank/DDBJ whole genome shotgun (WGS) entry which is preliminary data.</text>
</comment>
<proteinExistence type="predicted"/>
<feature type="region of interest" description="Disordered" evidence="1">
    <location>
        <begin position="85"/>
        <end position="108"/>
    </location>
</feature>
<sequence length="259" mass="28995">MRGSHKLQIMTFKLVQHREQKARVVTLVSVNDTFTLSPSPLSTPTTTAPAPPRYYSPEFPDPKIGGVEDELTISARHRPWWRRTGTGRRKHRARDPQEGTEAGDGEGDVFDDLVDDGRLFFPDGVGVGEKGVEGEEELSHRLPPFPLRQLVPLAGIEAGGGAGGADGSKGGHAGVGGPVARSHREQEKERKRMEEEKRERRENFGFYLNRFFLLEPIGSLNRLLMTRIAMWRHVAIDFRHVINNMTGLPKGLNLHYMQS</sequence>
<feature type="compositionally biased region" description="Basic and acidic residues" evidence="1">
    <location>
        <begin position="182"/>
        <end position="196"/>
    </location>
</feature>
<feature type="region of interest" description="Disordered" evidence="1">
    <location>
        <begin position="159"/>
        <end position="196"/>
    </location>
</feature>
<feature type="compositionally biased region" description="Gly residues" evidence="1">
    <location>
        <begin position="159"/>
        <end position="177"/>
    </location>
</feature>
<feature type="region of interest" description="Disordered" evidence="1">
    <location>
        <begin position="35"/>
        <end position="62"/>
    </location>
</feature>
<reference evidence="2 3" key="1">
    <citation type="submission" date="2024-01" db="EMBL/GenBank/DDBJ databases">
        <title>Genome assemblies of Stephania.</title>
        <authorList>
            <person name="Yang L."/>
        </authorList>
    </citation>
    <scope>NUCLEOTIDE SEQUENCE [LARGE SCALE GENOMIC DNA]</scope>
    <source>
        <strain evidence="2">YNDBR</strain>
        <tissue evidence="2">Leaf</tissue>
    </source>
</reference>
<name>A0AAP0LD93_9MAGN</name>
<accession>A0AAP0LD93</accession>
<protein>
    <submittedName>
        <fullName evidence="2">Uncharacterized protein</fullName>
    </submittedName>
</protein>
<dbReference type="AlphaFoldDB" id="A0AAP0LD93"/>
<evidence type="ECO:0000313" key="3">
    <source>
        <dbReference type="Proteomes" id="UP001420932"/>
    </source>
</evidence>
<evidence type="ECO:0000313" key="2">
    <source>
        <dbReference type="EMBL" id="KAK9168425.1"/>
    </source>
</evidence>
<organism evidence="2 3">
    <name type="scientific">Stephania yunnanensis</name>
    <dbReference type="NCBI Taxonomy" id="152371"/>
    <lineage>
        <taxon>Eukaryota</taxon>
        <taxon>Viridiplantae</taxon>
        <taxon>Streptophyta</taxon>
        <taxon>Embryophyta</taxon>
        <taxon>Tracheophyta</taxon>
        <taxon>Spermatophyta</taxon>
        <taxon>Magnoliopsida</taxon>
        <taxon>Ranunculales</taxon>
        <taxon>Menispermaceae</taxon>
        <taxon>Menispermoideae</taxon>
        <taxon>Cissampelideae</taxon>
        <taxon>Stephania</taxon>
    </lineage>
</organism>
<dbReference type="EMBL" id="JBBNAF010000001">
    <property type="protein sequence ID" value="KAK9168425.1"/>
    <property type="molecule type" value="Genomic_DNA"/>
</dbReference>